<comment type="caution">
    <text evidence="13">The sequence shown here is derived from an EMBL/GenBank/DDBJ whole genome shotgun (WGS) entry which is preliminary data.</text>
</comment>
<protein>
    <recommendedName>
        <fullName evidence="10">Ribosomal RNA small subunit methyltransferase E</fullName>
        <ecNumber evidence="10">2.1.1.193</ecNumber>
    </recommendedName>
</protein>
<dbReference type="InterPro" id="IPR046887">
    <property type="entry name" value="RsmE_PUA-like"/>
</dbReference>
<evidence type="ECO:0000256" key="8">
    <source>
        <dbReference type="ARBA" id="ARBA00025699"/>
    </source>
</evidence>
<dbReference type="InterPro" id="IPR029028">
    <property type="entry name" value="Alpha/beta_knot_MTases"/>
</dbReference>
<sequence length="240" mass="26932">MHLFYTADIQTDQKQYQLSEEESKHAVRVLRMQVGDQVQLVDGRGGLFLAEILDAHPKRTLLTILSYTGDFQKPAYHLHIAVGPTKNIDRIEWFLEKAGEIGIQEITPLISEHSERKDVKIDRLNKVLVSAMKQSQKAYLPLINEPVAFDVFVRKMGAVEGLFKAIAHCEEDEAKKYLNQEFPAGKDYLILIGPEGDFSPSEIETAFSVGFVPVSLGEARLRTETAALYACTEIALLNRG</sequence>
<dbReference type="InterPro" id="IPR046886">
    <property type="entry name" value="RsmE_MTase_dom"/>
</dbReference>
<feature type="domain" description="Ribosomal RNA small subunit methyltransferase E methyltransferase" evidence="11">
    <location>
        <begin position="75"/>
        <end position="232"/>
    </location>
</feature>
<keyword evidence="5 10" id="KW-0489">Methyltransferase</keyword>
<name>A0ABU8I579_9SPHI</name>
<keyword evidence="3 10" id="KW-0963">Cytoplasm</keyword>
<comment type="catalytic activity">
    <reaction evidence="9 10">
        <text>uridine(1498) in 16S rRNA + S-adenosyl-L-methionine = N(3)-methyluridine(1498) in 16S rRNA + S-adenosyl-L-homocysteine + H(+)</text>
        <dbReference type="Rhea" id="RHEA:42920"/>
        <dbReference type="Rhea" id="RHEA-COMP:10283"/>
        <dbReference type="Rhea" id="RHEA-COMP:10284"/>
        <dbReference type="ChEBI" id="CHEBI:15378"/>
        <dbReference type="ChEBI" id="CHEBI:57856"/>
        <dbReference type="ChEBI" id="CHEBI:59789"/>
        <dbReference type="ChEBI" id="CHEBI:65315"/>
        <dbReference type="ChEBI" id="CHEBI:74502"/>
        <dbReference type="EC" id="2.1.1.193"/>
    </reaction>
</comment>
<gene>
    <name evidence="13" type="ORF">VJ786_06660</name>
</gene>
<evidence type="ECO:0000256" key="6">
    <source>
        <dbReference type="ARBA" id="ARBA00022679"/>
    </source>
</evidence>
<dbReference type="NCBIfam" id="TIGR00046">
    <property type="entry name" value="RsmE family RNA methyltransferase"/>
    <property type="match status" value="1"/>
</dbReference>
<evidence type="ECO:0000256" key="3">
    <source>
        <dbReference type="ARBA" id="ARBA00022490"/>
    </source>
</evidence>
<dbReference type="Gene3D" id="2.40.240.20">
    <property type="entry name" value="Hypothetical PUA domain-like, domain 1"/>
    <property type="match status" value="1"/>
</dbReference>
<dbReference type="Pfam" id="PF20260">
    <property type="entry name" value="PUA_4"/>
    <property type="match status" value="1"/>
</dbReference>
<dbReference type="GO" id="GO:0032259">
    <property type="term" value="P:methylation"/>
    <property type="evidence" value="ECO:0007669"/>
    <property type="project" value="UniProtKB-KW"/>
</dbReference>
<dbReference type="EC" id="2.1.1.193" evidence="10"/>
<evidence type="ECO:0000259" key="11">
    <source>
        <dbReference type="Pfam" id="PF04452"/>
    </source>
</evidence>
<evidence type="ECO:0000256" key="7">
    <source>
        <dbReference type="ARBA" id="ARBA00022691"/>
    </source>
</evidence>
<evidence type="ECO:0000313" key="14">
    <source>
        <dbReference type="Proteomes" id="UP001363035"/>
    </source>
</evidence>
<comment type="similarity">
    <text evidence="2 10">Belongs to the RNA methyltransferase RsmE family.</text>
</comment>
<accession>A0ABU8I579</accession>
<organism evidence="13 14">
    <name type="scientific">Sphingobacterium tenebrionis</name>
    <dbReference type="NCBI Taxonomy" id="3111775"/>
    <lineage>
        <taxon>Bacteria</taxon>
        <taxon>Pseudomonadati</taxon>
        <taxon>Bacteroidota</taxon>
        <taxon>Sphingobacteriia</taxon>
        <taxon>Sphingobacteriales</taxon>
        <taxon>Sphingobacteriaceae</taxon>
        <taxon>Sphingobacterium</taxon>
    </lineage>
</organism>
<evidence type="ECO:0000256" key="5">
    <source>
        <dbReference type="ARBA" id="ARBA00022603"/>
    </source>
</evidence>
<dbReference type="Gene3D" id="3.40.1280.10">
    <property type="match status" value="1"/>
</dbReference>
<feature type="domain" description="Ribosomal RNA small subunit methyltransferase E PUA-like" evidence="12">
    <location>
        <begin position="18"/>
        <end position="64"/>
    </location>
</feature>
<evidence type="ECO:0000256" key="1">
    <source>
        <dbReference type="ARBA" id="ARBA00004496"/>
    </source>
</evidence>
<dbReference type="SUPFAM" id="SSF88697">
    <property type="entry name" value="PUA domain-like"/>
    <property type="match status" value="1"/>
</dbReference>
<evidence type="ECO:0000256" key="10">
    <source>
        <dbReference type="PIRNR" id="PIRNR015601"/>
    </source>
</evidence>
<keyword evidence="14" id="KW-1185">Reference proteome</keyword>
<dbReference type="InterPro" id="IPR006700">
    <property type="entry name" value="RsmE"/>
</dbReference>
<evidence type="ECO:0000259" key="12">
    <source>
        <dbReference type="Pfam" id="PF20260"/>
    </source>
</evidence>
<comment type="subcellular location">
    <subcellularLocation>
        <location evidence="1 10">Cytoplasm</location>
    </subcellularLocation>
</comment>
<dbReference type="PIRSF" id="PIRSF015601">
    <property type="entry name" value="MTase_slr0722"/>
    <property type="match status" value="1"/>
</dbReference>
<dbReference type="PANTHER" id="PTHR30027:SF3">
    <property type="entry name" value="16S RRNA (URACIL(1498)-N(3))-METHYLTRANSFERASE"/>
    <property type="match status" value="1"/>
</dbReference>
<dbReference type="GO" id="GO:0008168">
    <property type="term" value="F:methyltransferase activity"/>
    <property type="evidence" value="ECO:0007669"/>
    <property type="project" value="UniProtKB-KW"/>
</dbReference>
<evidence type="ECO:0000256" key="4">
    <source>
        <dbReference type="ARBA" id="ARBA00022552"/>
    </source>
</evidence>
<dbReference type="InterPro" id="IPR029026">
    <property type="entry name" value="tRNA_m1G_MTases_N"/>
</dbReference>
<evidence type="ECO:0000313" key="13">
    <source>
        <dbReference type="EMBL" id="MEI5984575.1"/>
    </source>
</evidence>
<reference evidence="13 14" key="1">
    <citation type="submission" date="2024-01" db="EMBL/GenBank/DDBJ databases">
        <title>Sphingobacterium tenebrionis sp. nov., a novel endophyte isolated from tenebrio molitor intestines.</title>
        <authorList>
            <person name="Zhang C."/>
        </authorList>
    </citation>
    <scope>NUCLEOTIDE SEQUENCE [LARGE SCALE GENOMIC DNA]</scope>
    <source>
        <strain evidence="13 14">PU5-4</strain>
    </source>
</reference>
<keyword evidence="7 10" id="KW-0949">S-adenosyl-L-methionine</keyword>
<dbReference type="EMBL" id="JAYLLN010000012">
    <property type="protein sequence ID" value="MEI5984575.1"/>
    <property type="molecule type" value="Genomic_DNA"/>
</dbReference>
<evidence type="ECO:0000256" key="2">
    <source>
        <dbReference type="ARBA" id="ARBA00005528"/>
    </source>
</evidence>
<comment type="function">
    <text evidence="8 10">Specifically methylates the N3 position of the uracil ring of uridine 1498 (m3U1498) in 16S rRNA. Acts on the fully assembled 30S ribosomal subunit.</text>
</comment>
<evidence type="ECO:0000256" key="9">
    <source>
        <dbReference type="ARBA" id="ARBA00047944"/>
    </source>
</evidence>
<dbReference type="Pfam" id="PF04452">
    <property type="entry name" value="Methyltrans_RNA"/>
    <property type="match status" value="1"/>
</dbReference>
<dbReference type="NCBIfam" id="NF008702">
    <property type="entry name" value="PRK11713.6-1"/>
    <property type="match status" value="1"/>
</dbReference>
<keyword evidence="4 10" id="KW-0698">rRNA processing</keyword>
<dbReference type="RefSeq" id="WP_099366159.1">
    <property type="nucleotide sequence ID" value="NZ_JAYLLN010000012.1"/>
</dbReference>
<dbReference type="PANTHER" id="PTHR30027">
    <property type="entry name" value="RIBOSOMAL RNA SMALL SUBUNIT METHYLTRANSFERASE E"/>
    <property type="match status" value="1"/>
</dbReference>
<dbReference type="Proteomes" id="UP001363035">
    <property type="component" value="Unassembled WGS sequence"/>
</dbReference>
<proteinExistence type="inferred from homology"/>
<dbReference type="SUPFAM" id="SSF75217">
    <property type="entry name" value="alpha/beta knot"/>
    <property type="match status" value="1"/>
</dbReference>
<keyword evidence="6 10" id="KW-0808">Transferase</keyword>
<dbReference type="CDD" id="cd18084">
    <property type="entry name" value="RsmE-like"/>
    <property type="match status" value="1"/>
</dbReference>
<dbReference type="InterPro" id="IPR015947">
    <property type="entry name" value="PUA-like_sf"/>
</dbReference>